<gene>
    <name evidence="2" type="ORF">PMIN01_07800</name>
</gene>
<reference evidence="2" key="1">
    <citation type="journal article" date="2020" name="Mol. Plant Microbe Interact.">
        <title>Genome Sequence of the Biocontrol Agent Coniothyrium minitans strain Conio (IMI 134523).</title>
        <authorList>
            <person name="Patel D."/>
            <person name="Shittu T.A."/>
            <person name="Baroncelli R."/>
            <person name="Muthumeenakshi S."/>
            <person name="Osborne T.H."/>
            <person name="Janganan T.K."/>
            <person name="Sreenivasaprasad S."/>
        </authorList>
    </citation>
    <scope>NUCLEOTIDE SEQUENCE</scope>
    <source>
        <strain evidence="2">Conio</strain>
    </source>
</reference>
<dbReference type="AlphaFoldDB" id="A0A9P6GFN1"/>
<sequence length="497" mass="53808">MQPLLWGCDPDCPPEVCGTCITKGDCPGIKPGPPPGLKNHPTPTKPNPSETPDKTRKPTCGPKEYVTATEVFSFCVKKVLPVSVTVNSTTSTTISTCSGHTSKFKNCPPIAGFTTTEWQTLTETASCTQSSTVYSTFSSCLVGTDSIGGTRTSSCMSTVSPIVGCDVTGGATKTVSTTSKPGGCTRAPLVYNEWEGDNTGLPRNASAMTTAISIPLIEMKPNATSGSCPWSPLQINDDEGDNVQNDTLITIPTIPMKNETTGGSCPWIAIDLDDDEGDNFYENSSSISIPVLSMKPTTISIPELTMMPSTTKRKVASHLSHQPITKPPKGPHLSQTAHPTPPSSDSPAPTGAPGPKPIPAGGRWQFKLEHTPPKFHWTLYDDGGNEAGDGEYGTPIQCQGRPLKDCFPFEIQYKLDPKRLDSHFAFEVMLDLPSGRRLKWEDGKLNDLSEDGYPRQNYGCGRDDRWQYFGLKSREIWCYFVWHGQGGWNGQTDQVGY</sequence>
<dbReference type="EMBL" id="WJXW01000007">
    <property type="protein sequence ID" value="KAF9734897.1"/>
    <property type="molecule type" value="Genomic_DNA"/>
</dbReference>
<protein>
    <submittedName>
        <fullName evidence="2">Uncharacterized protein</fullName>
    </submittedName>
</protein>
<evidence type="ECO:0000313" key="3">
    <source>
        <dbReference type="Proteomes" id="UP000756921"/>
    </source>
</evidence>
<proteinExistence type="predicted"/>
<name>A0A9P6GFN1_9PLEO</name>
<keyword evidence="3" id="KW-1185">Reference proteome</keyword>
<feature type="region of interest" description="Disordered" evidence="1">
    <location>
        <begin position="311"/>
        <end position="364"/>
    </location>
</feature>
<dbReference type="Proteomes" id="UP000756921">
    <property type="component" value="Unassembled WGS sequence"/>
</dbReference>
<dbReference type="OrthoDB" id="3793101at2759"/>
<feature type="region of interest" description="Disordered" evidence="1">
    <location>
        <begin position="31"/>
        <end position="60"/>
    </location>
</feature>
<accession>A0A9P6GFN1</accession>
<evidence type="ECO:0000256" key="1">
    <source>
        <dbReference type="SAM" id="MobiDB-lite"/>
    </source>
</evidence>
<organism evidence="2 3">
    <name type="scientific">Paraphaeosphaeria minitans</name>
    <dbReference type="NCBI Taxonomy" id="565426"/>
    <lineage>
        <taxon>Eukaryota</taxon>
        <taxon>Fungi</taxon>
        <taxon>Dikarya</taxon>
        <taxon>Ascomycota</taxon>
        <taxon>Pezizomycotina</taxon>
        <taxon>Dothideomycetes</taxon>
        <taxon>Pleosporomycetidae</taxon>
        <taxon>Pleosporales</taxon>
        <taxon>Massarineae</taxon>
        <taxon>Didymosphaeriaceae</taxon>
        <taxon>Paraphaeosphaeria</taxon>
    </lineage>
</organism>
<comment type="caution">
    <text evidence="2">The sequence shown here is derived from an EMBL/GenBank/DDBJ whole genome shotgun (WGS) entry which is preliminary data.</text>
</comment>
<evidence type="ECO:0000313" key="2">
    <source>
        <dbReference type="EMBL" id="KAF9734897.1"/>
    </source>
</evidence>
<feature type="compositionally biased region" description="Pro residues" evidence="1">
    <location>
        <begin position="339"/>
        <end position="358"/>
    </location>
</feature>